<name>A0A8H9Q9V3_CITFR</name>
<feature type="region of interest" description="Disordered" evidence="1">
    <location>
        <begin position="186"/>
        <end position="209"/>
    </location>
</feature>
<protein>
    <recommendedName>
        <fullName evidence="2">Bacteriophage CI repressor N-terminal domain-containing protein</fullName>
    </recommendedName>
</protein>
<dbReference type="InterPro" id="IPR010744">
    <property type="entry name" value="Phage_CI_N"/>
</dbReference>
<organism evidence="3">
    <name type="scientific">Citrobacter freundii</name>
    <dbReference type="NCBI Taxonomy" id="546"/>
    <lineage>
        <taxon>Bacteria</taxon>
        <taxon>Pseudomonadati</taxon>
        <taxon>Pseudomonadota</taxon>
        <taxon>Gammaproteobacteria</taxon>
        <taxon>Enterobacterales</taxon>
        <taxon>Enterobacteriaceae</taxon>
        <taxon>Citrobacter</taxon>
        <taxon>Citrobacter freundii complex</taxon>
    </lineage>
</organism>
<dbReference type="Gene3D" id="1.10.260.40">
    <property type="entry name" value="lambda repressor-like DNA-binding domains"/>
    <property type="match status" value="1"/>
</dbReference>
<accession>A0A8H9Q9V3</accession>
<sequence length="209" mass="23092">MKQEKESGFAIRDDGKENIASRLRKLIGQRTVRAAAADWGLAFSTLNNYLTRGTEPSLNVAIKISHMEGVPVEWLATGICTDEALKSPQDNTKGFASEENATPYSAYKDTSIPPRMHSDERLSMAWAVIFEALTYQQKATLISMFMRMGANGVIEKLSDESERDTGWEILTAEDKERLLRLNEQLKKGSSEADQQAAETGLASSDKKAG</sequence>
<evidence type="ECO:0000313" key="3">
    <source>
        <dbReference type="EMBL" id="HAT3896953.1"/>
    </source>
</evidence>
<dbReference type="InterPro" id="IPR010982">
    <property type="entry name" value="Lambda_DNA-bd_dom_sf"/>
</dbReference>
<reference evidence="3" key="2">
    <citation type="submission" date="2020-09" db="EMBL/GenBank/DDBJ databases">
        <authorList>
            <consortium name="NCBI Pathogen Detection Project"/>
        </authorList>
    </citation>
    <scope>NUCLEOTIDE SEQUENCE</scope>
    <source>
        <strain evidence="3">O50</strain>
    </source>
</reference>
<dbReference type="Pfam" id="PF07022">
    <property type="entry name" value="Phage_CI_repr"/>
    <property type="match status" value="1"/>
</dbReference>
<dbReference type="EMBL" id="DACSXJ010000006">
    <property type="protein sequence ID" value="HAT3896953.1"/>
    <property type="molecule type" value="Genomic_DNA"/>
</dbReference>
<evidence type="ECO:0000259" key="2">
    <source>
        <dbReference type="Pfam" id="PF07022"/>
    </source>
</evidence>
<gene>
    <name evidence="3" type="ORF">I9Y29_001364</name>
</gene>
<evidence type="ECO:0000256" key="1">
    <source>
        <dbReference type="SAM" id="MobiDB-lite"/>
    </source>
</evidence>
<dbReference type="RefSeq" id="WP_003030407.1">
    <property type="nucleotide sequence ID" value="NZ_JAQHZD010000028.1"/>
</dbReference>
<reference evidence="3" key="1">
    <citation type="journal article" date="2018" name="Genome Biol.">
        <title>SKESA: strategic k-mer extension for scrupulous assemblies.</title>
        <authorList>
            <person name="Souvorov A."/>
            <person name="Agarwala R."/>
            <person name="Lipman D.J."/>
        </authorList>
    </citation>
    <scope>NUCLEOTIDE SEQUENCE</scope>
    <source>
        <strain evidence="3">O50</strain>
    </source>
</reference>
<comment type="caution">
    <text evidence="3">The sequence shown here is derived from an EMBL/GenBank/DDBJ whole genome shotgun (WGS) entry which is preliminary data.</text>
</comment>
<proteinExistence type="predicted"/>
<dbReference type="GO" id="GO:0003677">
    <property type="term" value="F:DNA binding"/>
    <property type="evidence" value="ECO:0007669"/>
    <property type="project" value="InterPro"/>
</dbReference>
<dbReference type="Proteomes" id="UP000855471">
    <property type="component" value="Unassembled WGS sequence"/>
</dbReference>
<dbReference type="GO" id="GO:0045892">
    <property type="term" value="P:negative regulation of DNA-templated transcription"/>
    <property type="evidence" value="ECO:0007669"/>
    <property type="project" value="InterPro"/>
</dbReference>
<feature type="domain" description="Bacteriophage CI repressor N-terminal" evidence="2">
    <location>
        <begin position="21"/>
        <end position="78"/>
    </location>
</feature>
<dbReference type="SUPFAM" id="SSF47413">
    <property type="entry name" value="lambda repressor-like DNA-binding domains"/>
    <property type="match status" value="1"/>
</dbReference>
<dbReference type="AlphaFoldDB" id="A0A8H9Q9V3"/>